<dbReference type="InterPro" id="IPR001647">
    <property type="entry name" value="HTH_TetR"/>
</dbReference>
<dbReference type="PROSITE" id="PS50977">
    <property type="entry name" value="HTH_TETR_2"/>
    <property type="match status" value="1"/>
</dbReference>
<keyword evidence="2 4" id="KW-0238">DNA-binding</keyword>
<dbReference type="GO" id="GO:0003700">
    <property type="term" value="F:DNA-binding transcription factor activity"/>
    <property type="evidence" value="ECO:0007669"/>
    <property type="project" value="TreeGrafter"/>
</dbReference>
<dbReference type="STRING" id="1391654.AKJ09_04452"/>
<dbReference type="KEGG" id="llu:AKJ09_04452"/>
<dbReference type="RefSeq" id="WP_146648873.1">
    <property type="nucleotide sequence ID" value="NZ_CP012333.1"/>
</dbReference>
<accession>A0A0K1PW94</accession>
<evidence type="ECO:0000313" key="7">
    <source>
        <dbReference type="EMBL" id="AKU97788.1"/>
    </source>
</evidence>
<dbReference type="EMBL" id="CP012333">
    <property type="protein sequence ID" value="AKU97788.1"/>
    <property type="molecule type" value="Genomic_DNA"/>
</dbReference>
<evidence type="ECO:0000256" key="3">
    <source>
        <dbReference type="ARBA" id="ARBA00023163"/>
    </source>
</evidence>
<dbReference type="InterPro" id="IPR023772">
    <property type="entry name" value="DNA-bd_HTH_TetR-type_CS"/>
</dbReference>
<protein>
    <submittedName>
        <fullName evidence="7">Transcriptional regulator, TetR family</fullName>
    </submittedName>
</protein>
<dbReference type="PROSITE" id="PS01081">
    <property type="entry name" value="HTH_TETR_1"/>
    <property type="match status" value="1"/>
</dbReference>
<dbReference type="OrthoDB" id="9812484at2"/>
<dbReference type="PRINTS" id="PR00455">
    <property type="entry name" value="HTHTETR"/>
</dbReference>
<dbReference type="InterPro" id="IPR050109">
    <property type="entry name" value="HTH-type_TetR-like_transc_reg"/>
</dbReference>
<keyword evidence="8" id="KW-1185">Reference proteome</keyword>
<sequence>MTKTLRPGAGRVSSRSEREKGARKSAQTSRSEKVAQVRRRDARREPKQRRARETVEAVLDAVVRILKRGGIEKVTTNRIAEVAGVSVGSVYQYFPDKRAIFGALHDRHVGEISQIVESTLVTHANSSFEDLVRALVEALVSAHGTDPELHELLTTQVPHAGGERAFEERLRSTFRLAIQSRSKSYDERDFEKVLFILPHMVEGLAHGAALRRPAGLSQKDATAEAVRAVQAYLRTVLRG</sequence>
<evidence type="ECO:0000259" key="6">
    <source>
        <dbReference type="PROSITE" id="PS50977"/>
    </source>
</evidence>
<feature type="compositionally biased region" description="Basic and acidic residues" evidence="5">
    <location>
        <begin position="30"/>
        <end position="45"/>
    </location>
</feature>
<feature type="region of interest" description="Disordered" evidence="5">
    <location>
        <begin position="1"/>
        <end position="51"/>
    </location>
</feature>
<dbReference type="Gene3D" id="1.10.357.10">
    <property type="entry name" value="Tetracycline Repressor, domain 2"/>
    <property type="match status" value="1"/>
</dbReference>
<evidence type="ECO:0000256" key="1">
    <source>
        <dbReference type="ARBA" id="ARBA00023015"/>
    </source>
</evidence>
<dbReference type="PATRIC" id="fig|1391654.3.peg.4515"/>
<dbReference type="InterPro" id="IPR009057">
    <property type="entry name" value="Homeodomain-like_sf"/>
</dbReference>
<dbReference type="GO" id="GO:0000976">
    <property type="term" value="F:transcription cis-regulatory region binding"/>
    <property type="evidence" value="ECO:0007669"/>
    <property type="project" value="TreeGrafter"/>
</dbReference>
<reference evidence="7 8" key="1">
    <citation type="submission" date="2015-08" db="EMBL/GenBank/DDBJ databases">
        <authorList>
            <person name="Babu N.S."/>
            <person name="Beckwith C.J."/>
            <person name="Beseler K.G."/>
            <person name="Brison A."/>
            <person name="Carone J.V."/>
            <person name="Caskin T.P."/>
            <person name="Diamond M."/>
            <person name="Durham M.E."/>
            <person name="Foxe J.M."/>
            <person name="Go M."/>
            <person name="Henderson B.A."/>
            <person name="Jones I.B."/>
            <person name="McGettigan J.A."/>
            <person name="Micheletti S.J."/>
            <person name="Nasrallah M.E."/>
            <person name="Ortiz D."/>
            <person name="Piller C.R."/>
            <person name="Privatt S.R."/>
            <person name="Schneider S.L."/>
            <person name="Sharp S."/>
            <person name="Smith T.C."/>
            <person name="Stanton J.D."/>
            <person name="Ullery H.E."/>
            <person name="Wilson R.J."/>
            <person name="Serrano M.G."/>
            <person name="Buck G."/>
            <person name="Lee V."/>
            <person name="Wang Y."/>
            <person name="Carvalho R."/>
            <person name="Voegtly L."/>
            <person name="Shi R."/>
            <person name="Duckworth R."/>
            <person name="Johnson A."/>
            <person name="Loviza R."/>
            <person name="Walstead R."/>
            <person name="Shah Z."/>
            <person name="Kiflezghi M."/>
            <person name="Wade K."/>
            <person name="Ball S.L."/>
            <person name="Bradley K.W."/>
            <person name="Asai D.J."/>
            <person name="Bowman C.A."/>
            <person name="Russell D.A."/>
            <person name="Pope W.H."/>
            <person name="Jacobs-Sera D."/>
            <person name="Hendrix R.W."/>
            <person name="Hatfull G.F."/>
        </authorList>
    </citation>
    <scope>NUCLEOTIDE SEQUENCE [LARGE SCALE GENOMIC DNA]</scope>
    <source>
        <strain evidence="7 8">DSM 27648</strain>
    </source>
</reference>
<dbReference type="Pfam" id="PF00440">
    <property type="entry name" value="TetR_N"/>
    <property type="match status" value="1"/>
</dbReference>
<dbReference type="AlphaFoldDB" id="A0A0K1PW94"/>
<dbReference type="PANTHER" id="PTHR30055">
    <property type="entry name" value="HTH-TYPE TRANSCRIPTIONAL REGULATOR RUTR"/>
    <property type="match status" value="1"/>
</dbReference>
<organism evidence="7 8">
    <name type="scientific">Labilithrix luteola</name>
    <dbReference type="NCBI Taxonomy" id="1391654"/>
    <lineage>
        <taxon>Bacteria</taxon>
        <taxon>Pseudomonadati</taxon>
        <taxon>Myxococcota</taxon>
        <taxon>Polyangia</taxon>
        <taxon>Polyangiales</taxon>
        <taxon>Labilitrichaceae</taxon>
        <taxon>Labilithrix</taxon>
    </lineage>
</organism>
<evidence type="ECO:0000313" key="8">
    <source>
        <dbReference type="Proteomes" id="UP000064967"/>
    </source>
</evidence>
<evidence type="ECO:0000256" key="5">
    <source>
        <dbReference type="SAM" id="MobiDB-lite"/>
    </source>
</evidence>
<keyword evidence="3" id="KW-0804">Transcription</keyword>
<dbReference type="SUPFAM" id="SSF46689">
    <property type="entry name" value="Homeodomain-like"/>
    <property type="match status" value="1"/>
</dbReference>
<dbReference type="Pfam" id="PF17918">
    <property type="entry name" value="TetR_C_15"/>
    <property type="match status" value="1"/>
</dbReference>
<feature type="DNA-binding region" description="H-T-H motif" evidence="4">
    <location>
        <begin position="75"/>
        <end position="94"/>
    </location>
</feature>
<dbReference type="InterPro" id="IPR041669">
    <property type="entry name" value="TetR_C_15"/>
</dbReference>
<gene>
    <name evidence="7" type="ORF">AKJ09_04452</name>
</gene>
<proteinExistence type="predicted"/>
<keyword evidence="1" id="KW-0805">Transcription regulation</keyword>
<name>A0A0K1PW94_9BACT</name>
<evidence type="ECO:0000256" key="4">
    <source>
        <dbReference type="PROSITE-ProRule" id="PRU00335"/>
    </source>
</evidence>
<feature type="domain" description="HTH tetR-type" evidence="6">
    <location>
        <begin position="52"/>
        <end position="112"/>
    </location>
</feature>
<dbReference type="Proteomes" id="UP000064967">
    <property type="component" value="Chromosome"/>
</dbReference>
<dbReference type="PANTHER" id="PTHR30055:SF234">
    <property type="entry name" value="HTH-TYPE TRANSCRIPTIONAL REGULATOR BETI"/>
    <property type="match status" value="1"/>
</dbReference>
<evidence type="ECO:0000256" key="2">
    <source>
        <dbReference type="ARBA" id="ARBA00023125"/>
    </source>
</evidence>